<dbReference type="Gene3D" id="3.30.930.10">
    <property type="entry name" value="Bira Bifunctional Protein, Domain 2"/>
    <property type="match status" value="1"/>
</dbReference>
<proteinExistence type="inferred from homology"/>
<dbReference type="InterPro" id="IPR002314">
    <property type="entry name" value="aa-tRNA-synt_IIb"/>
</dbReference>
<evidence type="ECO:0000313" key="12">
    <source>
        <dbReference type="EMBL" id="SFV57699.1"/>
    </source>
</evidence>
<dbReference type="Pfam" id="PF03129">
    <property type="entry name" value="HGTP_anticodon"/>
    <property type="match status" value="1"/>
</dbReference>
<dbReference type="InterPro" id="IPR033728">
    <property type="entry name" value="ThrRS_core"/>
</dbReference>
<keyword evidence="4" id="KW-0479">Metal-binding</keyword>
<dbReference type="AlphaFoldDB" id="A0A1W1BVY4"/>
<keyword evidence="5" id="KW-0547">Nucleotide-binding</keyword>
<dbReference type="PROSITE" id="PS50862">
    <property type="entry name" value="AA_TRNA_LIGASE_II"/>
    <property type="match status" value="1"/>
</dbReference>
<evidence type="ECO:0000256" key="8">
    <source>
        <dbReference type="ARBA" id="ARBA00022917"/>
    </source>
</evidence>
<organism evidence="12">
    <name type="scientific">hydrothermal vent metagenome</name>
    <dbReference type="NCBI Taxonomy" id="652676"/>
    <lineage>
        <taxon>unclassified sequences</taxon>
        <taxon>metagenomes</taxon>
        <taxon>ecological metagenomes</taxon>
    </lineage>
</organism>
<dbReference type="InterPro" id="IPR036621">
    <property type="entry name" value="Anticodon-bd_dom_sf"/>
</dbReference>
<dbReference type="PANTHER" id="PTHR11451:SF44">
    <property type="entry name" value="THREONINE--TRNA LIGASE, CHLOROPLASTIC_MITOCHONDRIAL 2"/>
    <property type="match status" value="1"/>
</dbReference>
<dbReference type="InterPro" id="IPR004154">
    <property type="entry name" value="Anticodon-bd"/>
</dbReference>
<dbReference type="PRINTS" id="PR01047">
    <property type="entry name" value="TRNASYNTHTHR"/>
</dbReference>
<gene>
    <name evidence="12" type="ORF">MNB_SV-14-1383</name>
</gene>
<dbReference type="Pfam" id="PF00587">
    <property type="entry name" value="tRNA-synt_2b"/>
    <property type="match status" value="1"/>
</dbReference>
<accession>A0A1W1BVY4</accession>
<dbReference type="InterPro" id="IPR002320">
    <property type="entry name" value="Thr-tRNA-ligase_IIa"/>
</dbReference>
<keyword evidence="9 12" id="KW-0030">Aminoacyl-tRNA synthetase</keyword>
<keyword evidence="6" id="KW-0862">Zinc</keyword>
<comment type="catalytic activity">
    <reaction evidence="10">
        <text>tRNA(Thr) + L-threonine + ATP = L-threonyl-tRNA(Thr) + AMP + diphosphate + H(+)</text>
        <dbReference type="Rhea" id="RHEA:24624"/>
        <dbReference type="Rhea" id="RHEA-COMP:9670"/>
        <dbReference type="Rhea" id="RHEA-COMP:9704"/>
        <dbReference type="ChEBI" id="CHEBI:15378"/>
        <dbReference type="ChEBI" id="CHEBI:30616"/>
        <dbReference type="ChEBI" id="CHEBI:33019"/>
        <dbReference type="ChEBI" id="CHEBI:57926"/>
        <dbReference type="ChEBI" id="CHEBI:78442"/>
        <dbReference type="ChEBI" id="CHEBI:78534"/>
        <dbReference type="ChEBI" id="CHEBI:456215"/>
        <dbReference type="EC" id="6.1.1.3"/>
    </reaction>
</comment>
<reference evidence="12" key="1">
    <citation type="submission" date="2016-10" db="EMBL/GenBank/DDBJ databases">
        <authorList>
            <person name="de Groot N.N."/>
        </authorList>
    </citation>
    <scope>NUCLEOTIDE SEQUENCE</scope>
</reference>
<dbReference type="SUPFAM" id="SSF55681">
    <property type="entry name" value="Class II aaRS and biotin synthetases"/>
    <property type="match status" value="1"/>
</dbReference>
<keyword evidence="3 12" id="KW-0436">Ligase</keyword>
<dbReference type="InterPro" id="IPR045864">
    <property type="entry name" value="aa-tRNA-synth_II/BPL/LPL"/>
</dbReference>
<protein>
    <recommendedName>
        <fullName evidence="2">threonine--tRNA ligase</fullName>
        <ecNumber evidence="2">6.1.1.3</ecNumber>
    </recommendedName>
</protein>
<dbReference type="InterPro" id="IPR047246">
    <property type="entry name" value="ThrRS_anticodon"/>
</dbReference>
<dbReference type="GO" id="GO:0006435">
    <property type="term" value="P:threonyl-tRNA aminoacylation"/>
    <property type="evidence" value="ECO:0007669"/>
    <property type="project" value="InterPro"/>
</dbReference>
<evidence type="ECO:0000256" key="4">
    <source>
        <dbReference type="ARBA" id="ARBA00022723"/>
    </source>
</evidence>
<dbReference type="GO" id="GO:0046872">
    <property type="term" value="F:metal ion binding"/>
    <property type="evidence" value="ECO:0007669"/>
    <property type="project" value="UniProtKB-KW"/>
</dbReference>
<evidence type="ECO:0000259" key="11">
    <source>
        <dbReference type="PROSITE" id="PS50862"/>
    </source>
</evidence>
<feature type="domain" description="Aminoacyl-transfer RNA synthetases class-II family profile" evidence="11">
    <location>
        <begin position="1"/>
        <end position="217"/>
    </location>
</feature>
<dbReference type="CDD" id="cd00860">
    <property type="entry name" value="ThrRS_anticodon"/>
    <property type="match status" value="1"/>
</dbReference>
<dbReference type="CDD" id="cd00771">
    <property type="entry name" value="ThrRS_core"/>
    <property type="match status" value="1"/>
</dbReference>
<dbReference type="GO" id="GO:0005524">
    <property type="term" value="F:ATP binding"/>
    <property type="evidence" value="ECO:0007669"/>
    <property type="project" value="UniProtKB-KW"/>
</dbReference>
<sequence>MYLTTIDEQEYGIKPMNCIGHIQIFKQSGKSYRDLPLKYYEYGVVHRHEKSGVLHGLLRVREFTQDDAHIFCTPEQIADEVIDIVEFVDSVMKLFGFEYTMEIATKPEKAIGEDAVWDLATQGLKTALTENNLPFTIDEGGGAFYGPKIDVKITDAIGRKWQCGTIQVDFNLPERFGVEYVAEDNTRKQPVMIHRAILGSFERFIGILTEHYAGEFPLFLAPTQVIFVPISESHVAYAKELKKELMKIEIDSEIFNKNDSLNKRVRNAEKQRVPYVVIVGDEEVEHKTVAIRNRRKKEQYNLSFEEFMVELSQQLNEGKI</sequence>
<dbReference type="PANTHER" id="PTHR11451">
    <property type="entry name" value="THREONINE-TRNA LIGASE"/>
    <property type="match status" value="1"/>
</dbReference>
<keyword evidence="8" id="KW-0648">Protein biosynthesis</keyword>
<keyword evidence="7" id="KW-0067">ATP-binding</keyword>
<dbReference type="EMBL" id="FPHN01000080">
    <property type="protein sequence ID" value="SFV57699.1"/>
    <property type="molecule type" value="Genomic_DNA"/>
</dbReference>
<dbReference type="EC" id="6.1.1.3" evidence="2"/>
<dbReference type="Gene3D" id="3.40.50.800">
    <property type="entry name" value="Anticodon-binding domain"/>
    <property type="match status" value="1"/>
</dbReference>
<evidence type="ECO:0000256" key="1">
    <source>
        <dbReference type="ARBA" id="ARBA00008226"/>
    </source>
</evidence>
<evidence type="ECO:0000256" key="5">
    <source>
        <dbReference type="ARBA" id="ARBA00022741"/>
    </source>
</evidence>
<evidence type="ECO:0000256" key="10">
    <source>
        <dbReference type="ARBA" id="ARBA00049515"/>
    </source>
</evidence>
<dbReference type="FunFam" id="3.40.50.800:FF:000001">
    <property type="entry name" value="Threonine--tRNA ligase"/>
    <property type="match status" value="1"/>
</dbReference>
<evidence type="ECO:0000256" key="3">
    <source>
        <dbReference type="ARBA" id="ARBA00022598"/>
    </source>
</evidence>
<comment type="similarity">
    <text evidence="1">Belongs to the class-II aminoacyl-tRNA synthetase family.</text>
</comment>
<evidence type="ECO:0000256" key="6">
    <source>
        <dbReference type="ARBA" id="ARBA00022833"/>
    </source>
</evidence>
<name>A0A1W1BVY4_9ZZZZ</name>
<dbReference type="GO" id="GO:0004829">
    <property type="term" value="F:threonine-tRNA ligase activity"/>
    <property type="evidence" value="ECO:0007669"/>
    <property type="project" value="UniProtKB-EC"/>
</dbReference>
<dbReference type="NCBIfam" id="TIGR00418">
    <property type="entry name" value="thrS"/>
    <property type="match status" value="1"/>
</dbReference>
<evidence type="ECO:0000256" key="9">
    <source>
        <dbReference type="ARBA" id="ARBA00023146"/>
    </source>
</evidence>
<dbReference type="SUPFAM" id="SSF52954">
    <property type="entry name" value="Class II aaRS ABD-related"/>
    <property type="match status" value="1"/>
</dbReference>
<dbReference type="GO" id="GO:0005829">
    <property type="term" value="C:cytosol"/>
    <property type="evidence" value="ECO:0007669"/>
    <property type="project" value="TreeGrafter"/>
</dbReference>
<evidence type="ECO:0000256" key="7">
    <source>
        <dbReference type="ARBA" id="ARBA00022840"/>
    </source>
</evidence>
<dbReference type="InterPro" id="IPR006195">
    <property type="entry name" value="aa-tRNA-synth_II"/>
</dbReference>
<dbReference type="FunFam" id="3.30.930.10:FF:000002">
    <property type="entry name" value="Threonine--tRNA ligase"/>
    <property type="match status" value="1"/>
</dbReference>
<evidence type="ECO:0000256" key="2">
    <source>
        <dbReference type="ARBA" id="ARBA00013163"/>
    </source>
</evidence>